<sequence>HSDLVKQDVLILTGRKDLLIPFKMHNLQVKALHNAKSVTARVFTEEEHGQNHCQIGNIGLALDVMMKWITEKS</sequence>
<dbReference type="SUPFAM" id="SSF53474">
    <property type="entry name" value="alpha/beta-Hydrolases"/>
    <property type="match status" value="1"/>
</dbReference>
<name>X1LAU4_9ZZZZ</name>
<proteinExistence type="predicted"/>
<dbReference type="InterPro" id="IPR029058">
    <property type="entry name" value="AB_hydrolase_fold"/>
</dbReference>
<dbReference type="Gene3D" id="3.40.50.1820">
    <property type="entry name" value="alpha/beta hydrolase"/>
    <property type="match status" value="1"/>
</dbReference>
<feature type="non-terminal residue" evidence="1">
    <location>
        <position position="1"/>
    </location>
</feature>
<accession>X1LAU4</accession>
<gene>
    <name evidence="1" type="ORF">S06H3_11504</name>
</gene>
<reference evidence="1" key="1">
    <citation type="journal article" date="2014" name="Front. Microbiol.">
        <title>High frequency of phylogenetically diverse reductive dehalogenase-homologous genes in deep subseafloor sedimentary metagenomes.</title>
        <authorList>
            <person name="Kawai M."/>
            <person name="Futagami T."/>
            <person name="Toyoda A."/>
            <person name="Takaki Y."/>
            <person name="Nishi S."/>
            <person name="Hori S."/>
            <person name="Arai W."/>
            <person name="Tsubouchi T."/>
            <person name="Morono Y."/>
            <person name="Uchiyama I."/>
            <person name="Ito T."/>
            <person name="Fujiyama A."/>
            <person name="Inagaki F."/>
            <person name="Takami H."/>
        </authorList>
    </citation>
    <scope>NUCLEOTIDE SEQUENCE</scope>
    <source>
        <strain evidence="1">Expedition CK06-06</strain>
    </source>
</reference>
<comment type="caution">
    <text evidence="1">The sequence shown here is derived from an EMBL/GenBank/DDBJ whole genome shotgun (WGS) entry which is preliminary data.</text>
</comment>
<protein>
    <recommendedName>
        <fullName evidence="2">Peptidase S9 prolyl oligopeptidase catalytic domain-containing protein</fullName>
    </recommendedName>
</protein>
<dbReference type="AlphaFoldDB" id="X1LAU4"/>
<dbReference type="EMBL" id="BARV01005597">
    <property type="protein sequence ID" value="GAI16442.1"/>
    <property type="molecule type" value="Genomic_DNA"/>
</dbReference>
<evidence type="ECO:0000313" key="1">
    <source>
        <dbReference type="EMBL" id="GAI16442.1"/>
    </source>
</evidence>
<evidence type="ECO:0008006" key="2">
    <source>
        <dbReference type="Google" id="ProtNLM"/>
    </source>
</evidence>
<organism evidence="1">
    <name type="scientific">marine sediment metagenome</name>
    <dbReference type="NCBI Taxonomy" id="412755"/>
    <lineage>
        <taxon>unclassified sequences</taxon>
        <taxon>metagenomes</taxon>
        <taxon>ecological metagenomes</taxon>
    </lineage>
</organism>